<dbReference type="AlphaFoldDB" id="A0A6I9QT13"/>
<name>A0A6I9QT13_ELAGV</name>
<dbReference type="GO" id="GO:0031981">
    <property type="term" value="C:nuclear lumen"/>
    <property type="evidence" value="ECO:0007669"/>
    <property type="project" value="UniProtKB-ARBA"/>
</dbReference>
<dbReference type="OrthoDB" id="188186at2759"/>
<dbReference type="SUPFAM" id="SSF50249">
    <property type="entry name" value="Nucleic acid-binding proteins"/>
    <property type="match status" value="1"/>
</dbReference>
<dbReference type="PANTHER" id="PTHR47058">
    <property type="entry name" value="REPLICATION PROTEIN A 14 KDA SUBUNIT A-RELATED"/>
    <property type="match status" value="1"/>
</dbReference>
<accession>A0A6I9QT13</accession>
<comment type="similarity">
    <text evidence="2">Belongs to the replication factor A protein 3 family.</text>
</comment>
<reference evidence="5" key="1">
    <citation type="submission" date="2025-08" db="UniProtKB">
        <authorList>
            <consortium name="RefSeq"/>
        </authorList>
    </citation>
    <scope>IDENTIFICATION</scope>
</reference>
<dbReference type="InParanoid" id="A0A6I9QT13"/>
<dbReference type="GO" id="GO:0003677">
    <property type="term" value="F:DNA binding"/>
    <property type="evidence" value="ECO:0007669"/>
    <property type="project" value="InterPro"/>
</dbReference>
<dbReference type="FunCoup" id="A0A6I9QT13">
    <property type="interactions" value="164"/>
</dbReference>
<dbReference type="Pfam" id="PF08661">
    <property type="entry name" value="Rep_fac-A_3"/>
    <property type="match status" value="1"/>
</dbReference>
<dbReference type="RefSeq" id="XP_010914537.1">
    <property type="nucleotide sequence ID" value="XM_010916235.3"/>
</dbReference>
<proteinExistence type="inferred from homology"/>
<gene>
    <name evidence="5" type="primary">LOC105039914</name>
</gene>
<evidence type="ECO:0000256" key="2">
    <source>
        <dbReference type="ARBA" id="ARBA00009761"/>
    </source>
</evidence>
<dbReference type="GeneID" id="105039914"/>
<dbReference type="InterPro" id="IPR013970">
    <property type="entry name" value="Rfa2"/>
</dbReference>
<evidence type="ECO:0000313" key="4">
    <source>
        <dbReference type="Proteomes" id="UP000504607"/>
    </source>
</evidence>
<dbReference type="GO" id="GO:0006260">
    <property type="term" value="P:DNA replication"/>
    <property type="evidence" value="ECO:0007669"/>
    <property type="project" value="InterPro"/>
</dbReference>
<dbReference type="GO" id="GO:0006281">
    <property type="term" value="P:DNA repair"/>
    <property type="evidence" value="ECO:0007669"/>
    <property type="project" value="InterPro"/>
</dbReference>
<keyword evidence="3" id="KW-0539">Nucleus</keyword>
<dbReference type="PANTHER" id="PTHR47058:SF3">
    <property type="entry name" value="REPLICATION PROTEIN A 14 KDA SUBUNIT A-RELATED"/>
    <property type="match status" value="1"/>
</dbReference>
<evidence type="ECO:0000256" key="3">
    <source>
        <dbReference type="ARBA" id="ARBA00023242"/>
    </source>
</evidence>
<dbReference type="InterPro" id="IPR012340">
    <property type="entry name" value="NA-bd_OB-fold"/>
</dbReference>
<protein>
    <submittedName>
        <fullName evidence="5">Replication protein A 14 kDa subunit</fullName>
    </submittedName>
</protein>
<comment type="subcellular location">
    <subcellularLocation>
        <location evidence="1">Nucleus</location>
    </subcellularLocation>
</comment>
<organism evidence="4 5">
    <name type="scientific">Elaeis guineensis var. tenera</name>
    <name type="common">Oil palm</name>
    <dbReference type="NCBI Taxonomy" id="51953"/>
    <lineage>
        <taxon>Eukaryota</taxon>
        <taxon>Viridiplantae</taxon>
        <taxon>Streptophyta</taxon>
        <taxon>Embryophyta</taxon>
        <taxon>Tracheophyta</taxon>
        <taxon>Spermatophyta</taxon>
        <taxon>Magnoliopsida</taxon>
        <taxon>Liliopsida</taxon>
        <taxon>Arecaceae</taxon>
        <taxon>Arecoideae</taxon>
        <taxon>Cocoseae</taxon>
        <taxon>Elaeidinae</taxon>
        <taxon>Elaeis</taxon>
    </lineage>
</organism>
<keyword evidence="4" id="KW-1185">Reference proteome</keyword>
<dbReference type="CDD" id="cd04479">
    <property type="entry name" value="RPA3"/>
    <property type="match status" value="1"/>
</dbReference>
<dbReference type="GO" id="GO:0006310">
    <property type="term" value="P:DNA recombination"/>
    <property type="evidence" value="ECO:0007669"/>
    <property type="project" value="InterPro"/>
</dbReference>
<dbReference type="Gene3D" id="2.40.50.140">
    <property type="entry name" value="Nucleic acid-binding proteins"/>
    <property type="match status" value="1"/>
</dbReference>
<sequence>MRWVVLMAGHAKSQIMARNPNPRLNKRRQRAKTYLLESLPTSSAQTPCPNFIENLVRSLLPIAAGGFRPIYKIMDTSSPAVFVNAELLKMYQGRRVRAVVQVMRNEGGLIVGQSTDGHQLTVKVSQAFPLSHFVEVIGIADGNQSIRAEICTDFGDTYDTLAYNGLCQLANGKFKNLFL</sequence>
<dbReference type="Proteomes" id="UP000504607">
    <property type="component" value="Chromosome 2"/>
</dbReference>
<evidence type="ECO:0000313" key="5">
    <source>
        <dbReference type="RefSeq" id="XP_010914537.1"/>
    </source>
</evidence>
<evidence type="ECO:0000256" key="1">
    <source>
        <dbReference type="ARBA" id="ARBA00004123"/>
    </source>
</evidence>
<dbReference type="KEGG" id="egu:105039914"/>